<organism evidence="5">
    <name type="scientific">freshwater metagenome</name>
    <dbReference type="NCBI Taxonomy" id="449393"/>
    <lineage>
        <taxon>unclassified sequences</taxon>
        <taxon>metagenomes</taxon>
        <taxon>ecological metagenomes</taxon>
    </lineage>
</organism>
<dbReference type="Pfam" id="PF03575">
    <property type="entry name" value="Peptidase_S51"/>
    <property type="match status" value="1"/>
</dbReference>
<dbReference type="Gene3D" id="3.40.50.880">
    <property type="match status" value="1"/>
</dbReference>
<dbReference type="PANTHER" id="PTHR36175">
    <property type="entry name" value="CYANOPHYCINASE"/>
    <property type="match status" value="1"/>
</dbReference>
<dbReference type="AlphaFoldDB" id="A0A6J6GMV5"/>
<dbReference type="InterPro" id="IPR005320">
    <property type="entry name" value="Peptidase_S51"/>
</dbReference>
<gene>
    <name evidence="5" type="ORF">UFOPK1835_00527</name>
</gene>
<evidence type="ECO:0000256" key="1">
    <source>
        <dbReference type="ARBA" id="ARBA00006534"/>
    </source>
</evidence>
<keyword evidence="4" id="KW-0720">Serine protease</keyword>
<name>A0A6J6GMV5_9ZZZZ</name>
<dbReference type="SUPFAM" id="SSF52317">
    <property type="entry name" value="Class I glutamine amidotransferase-like"/>
    <property type="match status" value="1"/>
</dbReference>
<evidence type="ECO:0000256" key="2">
    <source>
        <dbReference type="ARBA" id="ARBA00022670"/>
    </source>
</evidence>
<dbReference type="GO" id="GO:0008236">
    <property type="term" value="F:serine-type peptidase activity"/>
    <property type="evidence" value="ECO:0007669"/>
    <property type="project" value="UniProtKB-KW"/>
</dbReference>
<evidence type="ECO:0000313" key="5">
    <source>
        <dbReference type="EMBL" id="CAB4602587.1"/>
    </source>
</evidence>
<evidence type="ECO:0000256" key="3">
    <source>
        <dbReference type="ARBA" id="ARBA00022801"/>
    </source>
</evidence>
<reference evidence="5" key="1">
    <citation type="submission" date="2020-05" db="EMBL/GenBank/DDBJ databases">
        <authorList>
            <person name="Chiriac C."/>
            <person name="Salcher M."/>
            <person name="Ghai R."/>
            <person name="Kavagutti S V."/>
        </authorList>
    </citation>
    <scope>NUCLEOTIDE SEQUENCE</scope>
</reference>
<keyword evidence="2" id="KW-0645">Protease</keyword>
<protein>
    <submittedName>
        <fullName evidence="5">Unannotated protein</fullName>
    </submittedName>
</protein>
<accession>A0A6J6GMV5</accession>
<dbReference type="InterPro" id="IPR029062">
    <property type="entry name" value="Class_I_gatase-like"/>
</dbReference>
<keyword evidence="3" id="KW-0378">Hydrolase</keyword>
<dbReference type="EMBL" id="CAEZUP010000014">
    <property type="protein sequence ID" value="CAB4602587.1"/>
    <property type="molecule type" value="Genomic_DNA"/>
</dbReference>
<evidence type="ECO:0000256" key="4">
    <source>
        <dbReference type="ARBA" id="ARBA00022825"/>
    </source>
</evidence>
<dbReference type="PANTHER" id="PTHR36175:SF1">
    <property type="entry name" value="CYANOPHYCINASE"/>
    <property type="match status" value="1"/>
</dbReference>
<proteinExistence type="inferred from homology"/>
<comment type="similarity">
    <text evidence="1">Belongs to the peptidase S51 family.</text>
</comment>
<dbReference type="GO" id="GO:0006508">
    <property type="term" value="P:proteolysis"/>
    <property type="evidence" value="ECO:0007669"/>
    <property type="project" value="UniProtKB-KW"/>
</dbReference>
<sequence length="226" mass="23008">MTGPLVLVGGGEFTEGCDFDAEVVAAVGATEVAILATGWAYENPAKTVAQATDWFASLGVATREVPVYTRPDALLSENVDAIASAKLIYLTGVSPMHMRSVLAGTPFLDALTAAWSGGAALVGSGAGADVICDPMVDTRGGAFTVGLGLLSGVAVVARSDQWSPDKVRRTIDLASKDVFVVELPERTAIVLDDPAAGSWRSAGVGTPVVHLAGSISSIGSLPLPSL</sequence>